<organism evidence="3 4">
    <name type="scientific">Sinanaerobacter chloroacetimidivorans</name>
    <dbReference type="NCBI Taxonomy" id="2818044"/>
    <lineage>
        <taxon>Bacteria</taxon>
        <taxon>Bacillati</taxon>
        <taxon>Bacillota</taxon>
        <taxon>Clostridia</taxon>
        <taxon>Peptostreptococcales</taxon>
        <taxon>Anaerovoracaceae</taxon>
        <taxon>Sinanaerobacter</taxon>
    </lineage>
</organism>
<evidence type="ECO:0000313" key="3">
    <source>
        <dbReference type="EMBL" id="MBR0599527.1"/>
    </source>
</evidence>
<dbReference type="PANTHER" id="PTHR46401">
    <property type="entry name" value="GLYCOSYLTRANSFERASE WBBK-RELATED"/>
    <property type="match status" value="1"/>
</dbReference>
<proteinExistence type="predicted"/>
<reference evidence="3" key="1">
    <citation type="submission" date="2021-04" db="EMBL/GenBank/DDBJ databases">
        <title>Sinoanaerobacter chloroacetimidivorans sp. nov., an obligate anaerobic bacterium isolated from anaerobic sludge.</title>
        <authorList>
            <person name="Bao Y."/>
        </authorList>
    </citation>
    <scope>NUCLEOTIDE SEQUENCE</scope>
    <source>
        <strain evidence="3">BAD-6</strain>
    </source>
</reference>
<dbReference type="GO" id="GO:0009103">
    <property type="term" value="P:lipopolysaccharide biosynthetic process"/>
    <property type="evidence" value="ECO:0007669"/>
    <property type="project" value="TreeGrafter"/>
</dbReference>
<feature type="domain" description="Glycosyl transferase family 1" evidence="2">
    <location>
        <begin position="206"/>
        <end position="358"/>
    </location>
</feature>
<evidence type="ECO:0000259" key="2">
    <source>
        <dbReference type="Pfam" id="PF00534"/>
    </source>
</evidence>
<name>A0A8J8B397_9FIRM</name>
<gene>
    <name evidence="3" type="ORF">KCX82_16705</name>
</gene>
<dbReference type="SUPFAM" id="SSF53756">
    <property type="entry name" value="UDP-Glycosyltransferase/glycogen phosphorylase"/>
    <property type="match status" value="1"/>
</dbReference>
<dbReference type="Pfam" id="PF00534">
    <property type="entry name" value="Glycos_transf_1"/>
    <property type="match status" value="1"/>
</dbReference>
<comment type="caution">
    <text evidence="3">The sequence shown here is derived from an EMBL/GenBank/DDBJ whole genome shotgun (WGS) entry which is preliminary data.</text>
</comment>
<keyword evidence="4" id="KW-1185">Reference proteome</keyword>
<keyword evidence="1" id="KW-0808">Transferase</keyword>
<accession>A0A8J8B397</accession>
<sequence length="380" mass="43862">MNILHIALASAFTEGMTYQENFLIEQNLIDGHNVTIITDCHKFVNGKMVICEEEYSKMRNGATLIRLPYDRIINSFVSGKVRKSSKLKNIIELIRPDVILFHGLASWELYTVADYKQKNPSIKLYADSHADYYTSATNWLSKYLLHGFFYRKIIKDCLFYIDKIFYISVNCRVVLKDLYKVPEKRMEFLPLGGIILDNNIKEKNNKLIRRKLNLTNDDIFLVHAGKLDKNKKTIQLLNEFSKVKSDKLKLGVIGSVSEDIKETFYNCIKSDQRITYLGWKSSDEITNYLNACDIYIQPGKVSALAANAICAGAAVILNDVPDYKPFVINNGWLIKETAEIIKILECIKDDREKIQRMKVQSIAIAKKYLDYNLISQRLYF</sequence>
<dbReference type="EMBL" id="JAGSND010000014">
    <property type="protein sequence ID" value="MBR0599527.1"/>
    <property type="molecule type" value="Genomic_DNA"/>
</dbReference>
<dbReference type="GO" id="GO:0016757">
    <property type="term" value="F:glycosyltransferase activity"/>
    <property type="evidence" value="ECO:0007669"/>
    <property type="project" value="InterPro"/>
</dbReference>
<dbReference type="RefSeq" id="WP_227019662.1">
    <property type="nucleotide sequence ID" value="NZ_JAGSND010000014.1"/>
</dbReference>
<dbReference type="AlphaFoldDB" id="A0A8J8B397"/>
<evidence type="ECO:0000313" key="4">
    <source>
        <dbReference type="Proteomes" id="UP000675664"/>
    </source>
</evidence>
<dbReference type="Proteomes" id="UP000675664">
    <property type="component" value="Unassembled WGS sequence"/>
</dbReference>
<reference evidence="3" key="2">
    <citation type="submission" date="2021-04" db="EMBL/GenBank/DDBJ databases">
        <authorList>
            <person name="Liu J."/>
        </authorList>
    </citation>
    <scope>NUCLEOTIDE SEQUENCE</scope>
    <source>
        <strain evidence="3">BAD-6</strain>
    </source>
</reference>
<protein>
    <submittedName>
        <fullName evidence="3">Glycosyltransferase family 4 protein</fullName>
    </submittedName>
</protein>
<dbReference type="Gene3D" id="3.40.50.2000">
    <property type="entry name" value="Glycogen Phosphorylase B"/>
    <property type="match status" value="2"/>
</dbReference>
<dbReference type="PANTHER" id="PTHR46401:SF2">
    <property type="entry name" value="GLYCOSYLTRANSFERASE WBBK-RELATED"/>
    <property type="match status" value="1"/>
</dbReference>
<evidence type="ECO:0000256" key="1">
    <source>
        <dbReference type="ARBA" id="ARBA00022679"/>
    </source>
</evidence>
<dbReference type="InterPro" id="IPR001296">
    <property type="entry name" value="Glyco_trans_1"/>
</dbReference>